<organism evidence="2 3">
    <name type="scientific">Varroa destructor</name>
    <name type="common">Honeybee mite</name>
    <dbReference type="NCBI Taxonomy" id="109461"/>
    <lineage>
        <taxon>Eukaryota</taxon>
        <taxon>Metazoa</taxon>
        <taxon>Ecdysozoa</taxon>
        <taxon>Arthropoda</taxon>
        <taxon>Chelicerata</taxon>
        <taxon>Arachnida</taxon>
        <taxon>Acari</taxon>
        <taxon>Parasitiformes</taxon>
        <taxon>Mesostigmata</taxon>
        <taxon>Gamasina</taxon>
        <taxon>Dermanyssoidea</taxon>
        <taxon>Varroidae</taxon>
        <taxon>Varroa</taxon>
    </lineage>
</organism>
<feature type="transmembrane region" description="Helical" evidence="1">
    <location>
        <begin position="103"/>
        <end position="126"/>
    </location>
</feature>
<dbReference type="EnsemblMetazoa" id="XM_022809931">
    <property type="protein sequence ID" value="XP_022665666"/>
    <property type="gene ID" value="LOC111252311"/>
</dbReference>
<dbReference type="RefSeq" id="XP_022665667.1">
    <property type="nucleotide sequence ID" value="XM_022809932.1"/>
</dbReference>
<dbReference type="Pfam" id="PF07690">
    <property type="entry name" value="MFS_1"/>
    <property type="match status" value="2"/>
</dbReference>
<dbReference type="GO" id="GO:0008028">
    <property type="term" value="F:monocarboxylic acid transmembrane transporter activity"/>
    <property type="evidence" value="ECO:0007669"/>
    <property type="project" value="TreeGrafter"/>
</dbReference>
<dbReference type="PROSITE" id="PS51257">
    <property type="entry name" value="PROKAR_LIPOPROTEIN"/>
    <property type="match status" value="1"/>
</dbReference>
<feature type="transmembrane region" description="Helical" evidence="1">
    <location>
        <begin position="336"/>
        <end position="359"/>
    </location>
</feature>
<dbReference type="OMA" id="STHTWIA"/>
<name>A0A7M7KEN7_VARDE</name>
<feature type="transmembrane region" description="Helical" evidence="1">
    <location>
        <begin position="371"/>
        <end position="389"/>
    </location>
</feature>
<feature type="transmembrane region" description="Helical" evidence="1">
    <location>
        <begin position="12"/>
        <end position="37"/>
    </location>
</feature>
<feature type="transmembrane region" description="Helical" evidence="1">
    <location>
        <begin position="49"/>
        <end position="67"/>
    </location>
</feature>
<evidence type="ECO:0000313" key="2">
    <source>
        <dbReference type="EnsemblMetazoa" id="XP_022665670"/>
    </source>
</evidence>
<feature type="transmembrane region" description="Helical" evidence="1">
    <location>
        <begin position="79"/>
        <end position="97"/>
    </location>
</feature>
<dbReference type="Proteomes" id="UP000594260">
    <property type="component" value="Unplaced"/>
</dbReference>
<feature type="transmembrane region" description="Helical" evidence="1">
    <location>
        <begin position="459"/>
        <end position="480"/>
    </location>
</feature>
<dbReference type="PANTHER" id="PTHR11360">
    <property type="entry name" value="MONOCARBOXYLATE TRANSPORTER"/>
    <property type="match status" value="1"/>
</dbReference>
<keyword evidence="1" id="KW-0812">Transmembrane</keyword>
<keyword evidence="1" id="KW-1133">Transmembrane helix</keyword>
<dbReference type="RefSeq" id="XP_022665668.1">
    <property type="nucleotide sequence ID" value="XM_022809933.1"/>
</dbReference>
<dbReference type="GeneID" id="111252311"/>
<dbReference type="EnsemblMetazoa" id="XM_022809935">
    <property type="protein sequence ID" value="XP_022665670"/>
    <property type="gene ID" value="LOC111252311"/>
</dbReference>
<feature type="transmembrane region" description="Helical" evidence="1">
    <location>
        <begin position="421"/>
        <end position="439"/>
    </location>
</feature>
<evidence type="ECO:0008006" key="4">
    <source>
        <dbReference type="Google" id="ProtNLM"/>
    </source>
</evidence>
<protein>
    <recommendedName>
        <fullName evidence="4">Monocarboxylate transporter</fullName>
    </recommendedName>
</protein>
<sequence length="521" mass="57267">MGIKIDSRQSWIVALATSLLMSCSVWTFRCAGLIYVALIDQLGVSAENASWPIVIFCAASSVLGPAVGAASMYVSIPTLFIFSSCSGTLSVVLASYARNIWEITLTLGLMQGVCSAFPLTLGSVLVTRYFDRYQTTAIGVFLSGPAIVSMALTLVMQAILDEFGLQWSLLLLSGLTAQSIPAALLIKTIGPPEEQTDQTQRGTITKKPVHLPMSKSASFTALTSSKTSAGRTGYTDYHTKKKVPKMVLRQLRRNKVCRDTPRIAEAGDAVLSYMVERTGRKRNSERSGKPPDTFTLLRLRWFYALLAVTVGFIFVNTTLLNLIVALARDKKVTSDVAGRLVALLAFGDLLGRICSGWITDKEFISREHLMLINYTLLSVGLIGLGTFSHPITLCFLVTLIGWLLGSSVILFTSITRNRLGFKLLALSSGWYFFFGGILALTRPPMIGYFQYTIGSFDPIMYLMAAVLLVCAILYIIALWFDNEESPNALQLDQWEFSVDEELDMRWGRDRATSFTSSIASL</sequence>
<evidence type="ECO:0000313" key="3">
    <source>
        <dbReference type="Proteomes" id="UP000594260"/>
    </source>
</evidence>
<dbReference type="Gene3D" id="1.20.1250.20">
    <property type="entry name" value="MFS general substrate transporter like domains"/>
    <property type="match status" value="2"/>
</dbReference>
<dbReference type="InterPro" id="IPR011701">
    <property type="entry name" value="MFS"/>
</dbReference>
<feature type="transmembrane region" description="Helical" evidence="1">
    <location>
        <begin position="301"/>
        <end position="324"/>
    </location>
</feature>
<dbReference type="InterPro" id="IPR036259">
    <property type="entry name" value="MFS_trans_sf"/>
</dbReference>
<keyword evidence="1" id="KW-0472">Membrane</keyword>
<proteinExistence type="predicted"/>
<dbReference type="PANTHER" id="PTHR11360:SF303">
    <property type="entry name" value="MAJOR FACILITATOR SUPERFAMILY (MFS) PROFILE DOMAIN-CONTAINING PROTEIN"/>
    <property type="match status" value="1"/>
</dbReference>
<dbReference type="SUPFAM" id="SSF103473">
    <property type="entry name" value="MFS general substrate transporter"/>
    <property type="match status" value="1"/>
</dbReference>
<evidence type="ECO:0000256" key="1">
    <source>
        <dbReference type="SAM" id="Phobius"/>
    </source>
</evidence>
<dbReference type="EnsemblMetazoa" id="XM_022809933">
    <property type="protein sequence ID" value="XP_022665668"/>
    <property type="gene ID" value="LOC111252311"/>
</dbReference>
<dbReference type="RefSeq" id="XP_022665670.1">
    <property type="nucleotide sequence ID" value="XM_022809935.1"/>
</dbReference>
<accession>A0A7M7KEN7</accession>
<reference evidence="2" key="1">
    <citation type="submission" date="2021-01" db="UniProtKB">
        <authorList>
            <consortium name="EnsemblMetazoa"/>
        </authorList>
    </citation>
    <scope>IDENTIFICATION</scope>
</reference>
<feature type="transmembrane region" description="Helical" evidence="1">
    <location>
        <begin position="395"/>
        <end position="414"/>
    </location>
</feature>
<dbReference type="RefSeq" id="XP_022665666.1">
    <property type="nucleotide sequence ID" value="XM_022809931.1"/>
</dbReference>
<dbReference type="InParanoid" id="A0A7M7KEN7"/>
<dbReference type="OrthoDB" id="2213137at2759"/>
<feature type="transmembrane region" description="Helical" evidence="1">
    <location>
        <begin position="138"/>
        <end position="159"/>
    </location>
</feature>
<dbReference type="EnsemblMetazoa" id="XM_022809934">
    <property type="protein sequence ID" value="XP_022665669"/>
    <property type="gene ID" value="LOC111252311"/>
</dbReference>
<dbReference type="KEGG" id="vde:111252311"/>
<keyword evidence="3" id="KW-1185">Reference proteome</keyword>
<dbReference type="InterPro" id="IPR050327">
    <property type="entry name" value="Proton-linked_MCT"/>
</dbReference>
<dbReference type="RefSeq" id="XP_022665669.1">
    <property type="nucleotide sequence ID" value="XM_022809934.1"/>
</dbReference>
<feature type="transmembrane region" description="Helical" evidence="1">
    <location>
        <begin position="165"/>
        <end position="186"/>
    </location>
</feature>
<dbReference type="EnsemblMetazoa" id="XM_022809932">
    <property type="protein sequence ID" value="XP_022665667"/>
    <property type="gene ID" value="LOC111252311"/>
</dbReference>
<dbReference type="AlphaFoldDB" id="A0A7M7KEN7"/>